<reference evidence="2" key="1">
    <citation type="submission" date="2020-04" db="EMBL/GenBank/DDBJ databases">
        <title>Description of Shewanella salipaludis sp. nov., isolated from a salt marsh.</title>
        <authorList>
            <person name="Park S."/>
            <person name="Yoon J.-H."/>
        </authorList>
    </citation>
    <scope>NUCLEOTIDE SEQUENCE</scope>
    <source>
        <strain evidence="2">SHSM-M6</strain>
    </source>
</reference>
<dbReference type="Proteomes" id="UP000737113">
    <property type="component" value="Unassembled WGS sequence"/>
</dbReference>
<dbReference type="Gene3D" id="3.30.70.2060">
    <property type="match status" value="1"/>
</dbReference>
<evidence type="ECO:0000313" key="2">
    <source>
        <dbReference type="EMBL" id="NMH66889.1"/>
    </source>
</evidence>
<evidence type="ECO:0000313" key="3">
    <source>
        <dbReference type="Proteomes" id="UP000737113"/>
    </source>
</evidence>
<dbReference type="Pfam" id="PF05573">
    <property type="entry name" value="NosL"/>
    <property type="match status" value="1"/>
</dbReference>
<gene>
    <name evidence="2" type="ORF">HC757_17155</name>
</gene>
<name>A0A972FX68_9GAMM</name>
<sequence>MKKLYPLKLLLLTLLTMQLLACGEQNADSQPRQAVAMARADECHLCGMLIGTFPGPKGELYTKTSDTVKKFCSTRDLFTFLLDPEYRHQVKEIYVHDMSKSPWEAPLDSHFIDARSAWYVIGSSKTGAMGKTLASFGDEAGAQAFAKAHGGTLYRFEQIPLALL</sequence>
<dbReference type="EMBL" id="JAAXYH010000018">
    <property type="protein sequence ID" value="NMH66889.1"/>
    <property type="molecule type" value="Genomic_DNA"/>
</dbReference>
<comment type="caution">
    <text evidence="2">The sequence shown here is derived from an EMBL/GenBank/DDBJ whole genome shotgun (WGS) entry which is preliminary data.</text>
</comment>
<accession>A0A972FX68</accession>
<keyword evidence="3" id="KW-1185">Reference proteome</keyword>
<organism evidence="2 3">
    <name type="scientific">Shewanella salipaludis</name>
    <dbReference type="NCBI Taxonomy" id="2723052"/>
    <lineage>
        <taxon>Bacteria</taxon>
        <taxon>Pseudomonadati</taxon>
        <taxon>Pseudomonadota</taxon>
        <taxon>Gammaproteobacteria</taxon>
        <taxon>Alteromonadales</taxon>
        <taxon>Shewanellaceae</taxon>
        <taxon>Shewanella</taxon>
    </lineage>
</organism>
<dbReference type="Gene3D" id="3.30.70.2050">
    <property type="match status" value="1"/>
</dbReference>
<dbReference type="PANTHER" id="PTHR41247">
    <property type="entry name" value="HTH-TYPE TRANSCRIPTIONAL REPRESSOR YCNK"/>
    <property type="match status" value="1"/>
</dbReference>
<keyword evidence="1" id="KW-0732">Signal</keyword>
<feature type="chain" id="PRO_5036961709" evidence="1">
    <location>
        <begin position="22"/>
        <end position="164"/>
    </location>
</feature>
<evidence type="ECO:0000256" key="1">
    <source>
        <dbReference type="SAM" id="SignalP"/>
    </source>
</evidence>
<dbReference type="InterPro" id="IPR008719">
    <property type="entry name" value="N2O_reductase_NosL"/>
</dbReference>
<dbReference type="SUPFAM" id="SSF160387">
    <property type="entry name" value="NosL/MerB-like"/>
    <property type="match status" value="1"/>
</dbReference>
<dbReference type="PANTHER" id="PTHR41247:SF1">
    <property type="entry name" value="HTH-TYPE TRANSCRIPTIONAL REPRESSOR YCNK"/>
    <property type="match status" value="1"/>
</dbReference>
<protein>
    <submittedName>
        <fullName evidence="2">Nitrous oxide reductase accessory protein NosL</fullName>
    </submittedName>
</protein>
<feature type="signal peptide" evidence="1">
    <location>
        <begin position="1"/>
        <end position="21"/>
    </location>
</feature>
<proteinExistence type="predicted"/>
<dbReference type="AlphaFoldDB" id="A0A972FX68"/>
<dbReference type="RefSeq" id="WP_169565616.1">
    <property type="nucleotide sequence ID" value="NZ_JAAXYH010000018.1"/>
</dbReference>